<sequence>MADTYRILVVDDDFSIVQIIETALKQAGYQVLTAHDGEAACHLADTGHPQLIIMDVMMPHCNGLLATMRIRKNHNVPILMLSAKAEGSDRVLGLEAGADDYLVKPFYQQELLARVKALLRRYDALGSIRETQSQDEIRVGDISLNTSTKQLLVRGEAVRLTSTEYKILQVLMSNPGRVFPAEEIYQRVWDSEAYAVENTVMVHISRIRDKLELNPRKPEYLKVVWGIGYVFEAQ</sequence>
<dbReference type="SUPFAM" id="SSF46894">
    <property type="entry name" value="C-terminal effector domain of the bipartite response regulators"/>
    <property type="match status" value="1"/>
</dbReference>
<evidence type="ECO:0000256" key="7">
    <source>
        <dbReference type="ARBA" id="ARBA00024867"/>
    </source>
</evidence>
<evidence type="ECO:0000256" key="3">
    <source>
        <dbReference type="ARBA" id="ARBA00023012"/>
    </source>
</evidence>
<comment type="caution">
    <text evidence="12">The sequence shown here is derived from an EMBL/GenBank/DDBJ whole genome shotgun (WGS) entry which is preliminary data.</text>
</comment>
<dbReference type="InterPro" id="IPR001789">
    <property type="entry name" value="Sig_transdc_resp-reg_receiver"/>
</dbReference>
<evidence type="ECO:0000259" key="11">
    <source>
        <dbReference type="PROSITE" id="PS51755"/>
    </source>
</evidence>
<dbReference type="FunFam" id="1.10.10.10:FF:000018">
    <property type="entry name" value="DNA-binding response regulator ResD"/>
    <property type="match status" value="1"/>
</dbReference>
<dbReference type="AlphaFoldDB" id="A0A9D1CNG3"/>
<dbReference type="InterPro" id="IPR016032">
    <property type="entry name" value="Sig_transdc_resp-reg_C-effctor"/>
</dbReference>
<dbReference type="FunFam" id="3.40.50.2300:FF:000001">
    <property type="entry name" value="DNA-binding response regulator PhoB"/>
    <property type="match status" value="1"/>
</dbReference>
<evidence type="ECO:0000256" key="1">
    <source>
        <dbReference type="ARBA" id="ARBA00018672"/>
    </source>
</evidence>
<evidence type="ECO:0000259" key="10">
    <source>
        <dbReference type="PROSITE" id="PS50110"/>
    </source>
</evidence>
<evidence type="ECO:0000256" key="9">
    <source>
        <dbReference type="PROSITE-ProRule" id="PRU01091"/>
    </source>
</evidence>
<feature type="DNA-binding region" description="OmpR/PhoB-type" evidence="9">
    <location>
        <begin position="134"/>
        <end position="233"/>
    </location>
</feature>
<evidence type="ECO:0000256" key="2">
    <source>
        <dbReference type="ARBA" id="ARBA00022553"/>
    </source>
</evidence>
<feature type="modified residue" description="4-aspartylphosphate" evidence="8">
    <location>
        <position position="55"/>
    </location>
</feature>
<keyword evidence="6" id="KW-0804">Transcription</keyword>
<protein>
    <recommendedName>
        <fullName evidence="1">Stage 0 sporulation protein A homolog</fullName>
    </recommendedName>
</protein>
<dbReference type="SMART" id="SM00448">
    <property type="entry name" value="REC"/>
    <property type="match status" value="1"/>
</dbReference>
<evidence type="ECO:0000256" key="4">
    <source>
        <dbReference type="ARBA" id="ARBA00023015"/>
    </source>
</evidence>
<dbReference type="EMBL" id="DVFK01000104">
    <property type="protein sequence ID" value="HIQ68329.1"/>
    <property type="molecule type" value="Genomic_DNA"/>
</dbReference>
<dbReference type="GO" id="GO:0005829">
    <property type="term" value="C:cytosol"/>
    <property type="evidence" value="ECO:0007669"/>
    <property type="project" value="TreeGrafter"/>
</dbReference>
<dbReference type="PROSITE" id="PS50110">
    <property type="entry name" value="RESPONSE_REGULATORY"/>
    <property type="match status" value="1"/>
</dbReference>
<gene>
    <name evidence="12" type="ORF">IAB74_07460</name>
</gene>
<evidence type="ECO:0000256" key="6">
    <source>
        <dbReference type="ARBA" id="ARBA00023163"/>
    </source>
</evidence>
<dbReference type="Pfam" id="PF00486">
    <property type="entry name" value="Trans_reg_C"/>
    <property type="match status" value="1"/>
</dbReference>
<keyword evidence="3" id="KW-0902">Two-component regulatory system</keyword>
<evidence type="ECO:0000256" key="8">
    <source>
        <dbReference type="PROSITE-ProRule" id="PRU00169"/>
    </source>
</evidence>
<dbReference type="SUPFAM" id="SSF52172">
    <property type="entry name" value="CheY-like"/>
    <property type="match status" value="1"/>
</dbReference>
<dbReference type="InterPro" id="IPR001867">
    <property type="entry name" value="OmpR/PhoB-type_DNA-bd"/>
</dbReference>
<dbReference type="InterPro" id="IPR036388">
    <property type="entry name" value="WH-like_DNA-bd_sf"/>
</dbReference>
<keyword evidence="5 9" id="KW-0238">DNA-binding</keyword>
<dbReference type="Proteomes" id="UP000886796">
    <property type="component" value="Unassembled WGS sequence"/>
</dbReference>
<comment type="function">
    <text evidence="7">May play the central regulatory role in sporulation. It may be an element of the effector pathway responsible for the activation of sporulation genes in response to nutritional stress. Spo0A may act in concert with spo0H (a sigma factor) to control the expression of some genes that are critical to the sporulation process.</text>
</comment>
<feature type="domain" description="OmpR/PhoB-type" evidence="11">
    <location>
        <begin position="134"/>
        <end position="233"/>
    </location>
</feature>
<dbReference type="Gene3D" id="3.40.50.2300">
    <property type="match status" value="1"/>
</dbReference>
<dbReference type="InterPro" id="IPR011006">
    <property type="entry name" value="CheY-like_superfamily"/>
</dbReference>
<reference evidence="12" key="1">
    <citation type="submission" date="2020-10" db="EMBL/GenBank/DDBJ databases">
        <authorList>
            <person name="Gilroy R."/>
        </authorList>
    </citation>
    <scope>NUCLEOTIDE SEQUENCE</scope>
    <source>
        <strain evidence="12">13361</strain>
    </source>
</reference>
<dbReference type="GO" id="GO:0000156">
    <property type="term" value="F:phosphorelay response regulator activity"/>
    <property type="evidence" value="ECO:0007669"/>
    <property type="project" value="TreeGrafter"/>
</dbReference>
<proteinExistence type="predicted"/>
<name>A0A9D1CNG3_9FIRM</name>
<dbReference type="GO" id="GO:0000976">
    <property type="term" value="F:transcription cis-regulatory region binding"/>
    <property type="evidence" value="ECO:0007669"/>
    <property type="project" value="TreeGrafter"/>
</dbReference>
<dbReference type="CDD" id="cd00383">
    <property type="entry name" value="trans_reg_C"/>
    <property type="match status" value="1"/>
</dbReference>
<evidence type="ECO:0000313" key="12">
    <source>
        <dbReference type="EMBL" id="HIQ68329.1"/>
    </source>
</evidence>
<keyword evidence="4" id="KW-0805">Transcription regulation</keyword>
<dbReference type="Gene3D" id="6.10.250.690">
    <property type="match status" value="1"/>
</dbReference>
<dbReference type="InterPro" id="IPR039420">
    <property type="entry name" value="WalR-like"/>
</dbReference>
<evidence type="ECO:0000313" key="13">
    <source>
        <dbReference type="Proteomes" id="UP000886796"/>
    </source>
</evidence>
<dbReference type="PROSITE" id="PS51755">
    <property type="entry name" value="OMPR_PHOB"/>
    <property type="match status" value="1"/>
</dbReference>
<organism evidence="12 13">
    <name type="scientific">Candidatus Faecousia excrementigallinarum</name>
    <dbReference type="NCBI Taxonomy" id="2840806"/>
    <lineage>
        <taxon>Bacteria</taxon>
        <taxon>Bacillati</taxon>
        <taxon>Bacillota</taxon>
        <taxon>Clostridia</taxon>
        <taxon>Eubacteriales</taxon>
        <taxon>Oscillospiraceae</taxon>
        <taxon>Faecousia</taxon>
    </lineage>
</organism>
<keyword evidence="2 8" id="KW-0597">Phosphoprotein</keyword>
<dbReference type="Gene3D" id="1.10.10.10">
    <property type="entry name" value="Winged helix-like DNA-binding domain superfamily/Winged helix DNA-binding domain"/>
    <property type="match status" value="1"/>
</dbReference>
<dbReference type="Pfam" id="PF00072">
    <property type="entry name" value="Response_reg"/>
    <property type="match status" value="1"/>
</dbReference>
<dbReference type="PANTHER" id="PTHR48111:SF2">
    <property type="entry name" value="RESPONSE REGULATOR SAER"/>
    <property type="match status" value="1"/>
</dbReference>
<dbReference type="PANTHER" id="PTHR48111">
    <property type="entry name" value="REGULATOR OF RPOS"/>
    <property type="match status" value="1"/>
</dbReference>
<dbReference type="GO" id="GO:0006355">
    <property type="term" value="P:regulation of DNA-templated transcription"/>
    <property type="evidence" value="ECO:0007669"/>
    <property type="project" value="InterPro"/>
</dbReference>
<feature type="domain" description="Response regulatory" evidence="10">
    <location>
        <begin position="6"/>
        <end position="119"/>
    </location>
</feature>
<dbReference type="SMART" id="SM00862">
    <property type="entry name" value="Trans_reg_C"/>
    <property type="match status" value="1"/>
</dbReference>
<evidence type="ECO:0000256" key="5">
    <source>
        <dbReference type="ARBA" id="ARBA00023125"/>
    </source>
</evidence>
<accession>A0A9D1CNG3</accession>
<dbReference type="GO" id="GO:0032993">
    <property type="term" value="C:protein-DNA complex"/>
    <property type="evidence" value="ECO:0007669"/>
    <property type="project" value="TreeGrafter"/>
</dbReference>
<reference evidence="12" key="2">
    <citation type="journal article" date="2021" name="PeerJ">
        <title>Extensive microbial diversity within the chicken gut microbiome revealed by metagenomics and culture.</title>
        <authorList>
            <person name="Gilroy R."/>
            <person name="Ravi A."/>
            <person name="Getino M."/>
            <person name="Pursley I."/>
            <person name="Horton D.L."/>
            <person name="Alikhan N.F."/>
            <person name="Baker D."/>
            <person name="Gharbi K."/>
            <person name="Hall N."/>
            <person name="Watson M."/>
            <person name="Adriaenssens E.M."/>
            <person name="Foster-Nyarko E."/>
            <person name="Jarju S."/>
            <person name="Secka A."/>
            <person name="Antonio M."/>
            <person name="Oren A."/>
            <person name="Chaudhuri R.R."/>
            <person name="La Ragione R."/>
            <person name="Hildebrand F."/>
            <person name="Pallen M.J."/>
        </authorList>
    </citation>
    <scope>NUCLEOTIDE SEQUENCE</scope>
    <source>
        <strain evidence="12">13361</strain>
    </source>
</reference>